<dbReference type="Pfam" id="PF12056">
    <property type="entry name" value="DUF3537"/>
    <property type="match status" value="1"/>
</dbReference>
<dbReference type="Proteomes" id="UP000594263">
    <property type="component" value="Unplaced"/>
</dbReference>
<reference evidence="2" key="1">
    <citation type="submission" date="2021-01" db="UniProtKB">
        <authorList>
            <consortium name="EnsemblPlants"/>
        </authorList>
    </citation>
    <scope>IDENTIFICATION</scope>
</reference>
<dbReference type="PANTHER" id="PTHR31963:SF17">
    <property type="entry name" value="PROTEIN, PUTATIVE (DUF3537)-RELATED"/>
    <property type="match status" value="1"/>
</dbReference>
<dbReference type="PANTHER" id="PTHR31963">
    <property type="entry name" value="RAS GUANINE NUCLEOTIDE EXCHANGE FACTOR K"/>
    <property type="match status" value="1"/>
</dbReference>
<evidence type="ECO:0008006" key="4">
    <source>
        <dbReference type="Google" id="ProtNLM"/>
    </source>
</evidence>
<proteinExistence type="predicted"/>
<feature type="transmembrane region" description="Helical" evidence="1">
    <location>
        <begin position="281"/>
        <end position="301"/>
    </location>
</feature>
<accession>A0A7N0TTZ0</accession>
<evidence type="ECO:0000313" key="2">
    <source>
        <dbReference type="EnsemblPlants" id="Kaladp0045s0095.1.v1.1"/>
    </source>
</evidence>
<feature type="transmembrane region" description="Helical" evidence="1">
    <location>
        <begin position="411"/>
        <end position="431"/>
    </location>
</feature>
<keyword evidence="3" id="KW-1185">Reference proteome</keyword>
<protein>
    <recommendedName>
        <fullName evidence="4">Gustatory receptor</fullName>
    </recommendedName>
</protein>
<dbReference type="InterPro" id="IPR021924">
    <property type="entry name" value="DUF3537"/>
</dbReference>
<keyword evidence="1" id="KW-0812">Transmembrane</keyword>
<keyword evidence="1" id="KW-1133">Transmembrane helix</keyword>
<name>A0A7N0TTZ0_KALFE</name>
<sequence length="434" mass="49643">MEHDHLRPTPLLIKTRASDTRTGFEDTELRYFRSCLKWVCIDQSNRWRAALSWAVFLLLAVVVPILSHVLYTCGDCDEKHQRSYDAVVQVSLSVFATLSFLCLSSWFRRYGLGRFLFLDKLSDVSDNVRSGYVVQFKRSIKILCSFVVPIFTADAAYKIWWFITGSSEITYYGNMYASDIIACTLMLSSWLYRTSIFFLVCVLYRLISHLQLLRMDDYAQVFHREMEVASILKEHLGIRRTLRVISHRFRAFILSTLVLVTATQLAALLSTLRATSDVNLYKAGELALSSISLVSGLFICLRSSTKITHKAQSITALASKWHVCCTIDSFDVADGETPHPHLVDQRGISAHFDSDEEEEEKDGEDALDNTKMMPVFAHTTISFQKRQAFVTYLENNKAGITVYGFMLDRTWLQTIFCIQLTLLLWLLNKIIGFS</sequence>
<keyword evidence="1" id="KW-0472">Membrane</keyword>
<dbReference type="EnsemblPlants" id="Kaladp0045s0095.1.v1.1">
    <property type="protein sequence ID" value="Kaladp0045s0095.1.v1.1"/>
    <property type="gene ID" value="Kaladp0045s0095.v1.1"/>
</dbReference>
<evidence type="ECO:0000256" key="1">
    <source>
        <dbReference type="SAM" id="Phobius"/>
    </source>
</evidence>
<dbReference type="Gramene" id="Kaladp0045s0095.1.v1.1">
    <property type="protein sequence ID" value="Kaladp0045s0095.1.v1.1"/>
    <property type="gene ID" value="Kaladp0045s0095.v1.1"/>
</dbReference>
<dbReference type="AlphaFoldDB" id="A0A7N0TTZ0"/>
<feature type="transmembrane region" description="Helical" evidence="1">
    <location>
        <begin position="86"/>
        <end position="107"/>
    </location>
</feature>
<dbReference type="OMA" id="WRTGLSW"/>
<organism evidence="2 3">
    <name type="scientific">Kalanchoe fedtschenkoi</name>
    <name type="common">Lavender scallops</name>
    <name type="synonym">South American air plant</name>
    <dbReference type="NCBI Taxonomy" id="63787"/>
    <lineage>
        <taxon>Eukaryota</taxon>
        <taxon>Viridiplantae</taxon>
        <taxon>Streptophyta</taxon>
        <taxon>Embryophyta</taxon>
        <taxon>Tracheophyta</taxon>
        <taxon>Spermatophyta</taxon>
        <taxon>Magnoliopsida</taxon>
        <taxon>eudicotyledons</taxon>
        <taxon>Gunneridae</taxon>
        <taxon>Pentapetalae</taxon>
        <taxon>Saxifragales</taxon>
        <taxon>Crassulaceae</taxon>
        <taxon>Kalanchoe</taxon>
    </lineage>
</organism>
<feature type="transmembrane region" description="Helical" evidence="1">
    <location>
        <begin position="175"/>
        <end position="204"/>
    </location>
</feature>
<feature type="transmembrane region" description="Helical" evidence="1">
    <location>
        <begin position="142"/>
        <end position="163"/>
    </location>
</feature>
<evidence type="ECO:0000313" key="3">
    <source>
        <dbReference type="Proteomes" id="UP000594263"/>
    </source>
</evidence>
<feature type="transmembrane region" description="Helical" evidence="1">
    <location>
        <begin position="249"/>
        <end position="269"/>
    </location>
</feature>
<feature type="transmembrane region" description="Helical" evidence="1">
    <location>
        <begin position="51"/>
        <end position="71"/>
    </location>
</feature>